<dbReference type="RefSeq" id="WP_148622544.1">
    <property type="nucleotide sequence ID" value="NZ_SDGZ01000014.1"/>
</dbReference>
<keyword evidence="8" id="KW-1185">Reference proteome</keyword>
<dbReference type="GO" id="GO:0016787">
    <property type="term" value="F:hydrolase activity"/>
    <property type="evidence" value="ECO:0007669"/>
    <property type="project" value="UniProtKB-UniRule"/>
</dbReference>
<dbReference type="InterPro" id="IPR048228">
    <property type="entry name" value="HelD_bacillota"/>
</dbReference>
<dbReference type="NCBIfam" id="NF041464">
    <property type="entry name" value="HelD_BACSU"/>
    <property type="match status" value="1"/>
</dbReference>
<evidence type="ECO:0000256" key="2">
    <source>
        <dbReference type="ARBA" id="ARBA00022801"/>
    </source>
</evidence>
<evidence type="ECO:0000259" key="6">
    <source>
        <dbReference type="PROSITE" id="PS51198"/>
    </source>
</evidence>
<keyword evidence="1 5" id="KW-0547">Nucleotide-binding</keyword>
<dbReference type="GO" id="GO:0003677">
    <property type="term" value="F:DNA binding"/>
    <property type="evidence" value="ECO:0007669"/>
    <property type="project" value="InterPro"/>
</dbReference>
<comment type="caution">
    <text evidence="7">The sequence shown here is derived from an EMBL/GenBank/DDBJ whole genome shotgun (WGS) entry which is preliminary data.</text>
</comment>
<keyword evidence="2 5" id="KW-0378">Hydrolase</keyword>
<evidence type="ECO:0000313" key="7">
    <source>
        <dbReference type="EMBL" id="TYC49553.1"/>
    </source>
</evidence>
<dbReference type="GO" id="GO:0000725">
    <property type="term" value="P:recombinational repair"/>
    <property type="evidence" value="ECO:0007669"/>
    <property type="project" value="TreeGrafter"/>
</dbReference>
<feature type="domain" description="UvrD-like helicase ATP-binding" evidence="6">
    <location>
        <begin position="206"/>
        <end position="601"/>
    </location>
</feature>
<dbReference type="InterPro" id="IPR027785">
    <property type="entry name" value="UvrD-like_helicase_C"/>
</dbReference>
<keyword evidence="4 5" id="KW-0067">ATP-binding</keyword>
<dbReference type="InterPro" id="IPR027417">
    <property type="entry name" value="P-loop_NTPase"/>
</dbReference>
<dbReference type="SUPFAM" id="SSF52540">
    <property type="entry name" value="P-loop containing nucleoside triphosphate hydrolases"/>
    <property type="match status" value="1"/>
</dbReference>
<dbReference type="PROSITE" id="PS51198">
    <property type="entry name" value="UVRD_HELICASE_ATP_BIND"/>
    <property type="match status" value="1"/>
</dbReference>
<dbReference type="PANTHER" id="PTHR11070">
    <property type="entry name" value="UVRD / RECB / PCRA DNA HELICASE FAMILY MEMBER"/>
    <property type="match status" value="1"/>
</dbReference>
<feature type="binding site" evidence="5">
    <location>
        <begin position="227"/>
        <end position="234"/>
    </location>
    <ligand>
        <name>ATP</name>
        <dbReference type="ChEBI" id="CHEBI:30616"/>
    </ligand>
</feature>
<dbReference type="InterPro" id="IPR000212">
    <property type="entry name" value="DNA_helicase_UvrD/REP"/>
</dbReference>
<evidence type="ECO:0000256" key="5">
    <source>
        <dbReference type="PROSITE-ProRule" id="PRU00560"/>
    </source>
</evidence>
<accession>A0A6C2C809</accession>
<dbReference type="Pfam" id="PF00580">
    <property type="entry name" value="UvrD-helicase"/>
    <property type="match status" value="1"/>
</dbReference>
<evidence type="ECO:0000313" key="8">
    <source>
        <dbReference type="Proteomes" id="UP000371977"/>
    </source>
</evidence>
<proteinExistence type="predicted"/>
<dbReference type="GO" id="GO:0043138">
    <property type="term" value="F:3'-5' DNA helicase activity"/>
    <property type="evidence" value="ECO:0007669"/>
    <property type="project" value="TreeGrafter"/>
</dbReference>
<dbReference type="Proteomes" id="UP000371977">
    <property type="component" value="Unassembled WGS sequence"/>
</dbReference>
<sequence length="763" mass="86686">MNEDKRAEQQRLDGVVSIIDEQIVSSQQAYEEAHAETRAVEGNYLNNISINTIELDDAMETNAEVQQQRNIVARVVETESIMKKVVDTLTDLRPSPYFGRIDINESGEQEQLYIGIASLQDGQQDFLIYDWRAPISGIYYNGTLGPVTYPTPAGEQRADLVKKRQFNIDDAQIVNMFDTNETVGDEMLQYALGQENDSTMRNIVATIQQEQNAIIRDTTSDLLVVQGVAGSGKTSAILQRIAYLLFHAREDLNSDQIVLFSPNRLFSAYIADVLPSLGERNMRQVTLAEFLSARLQGLKVQSLFDRYEDGPNRGDSASNMIRTTLESATIFTYLAEYVQQLTATTIRFADINYQGSAFFTSTAMERIFAELSPAYSVRERVVQTQKRLDERLSRRIERMVNDDWVLEALNNMDEYQYNDLLDEEVAEKVAEEDSIADTMALAGKRYLERSLQSVADAIYNGFFFDVYEQYADFLSYLAERNPEQSDWWLAKQERFLRELEYHRIDLEDATPILYLRDLLSGYGTNQAMHYIFIDEMQDYSMAQLLYLRHAFPNAKFTLLGDSEQALFRPVEKPASLLKRYSEAFTAQSPTLVVLNKAYRSTQEIMNFAKALLPDGDQIVSFTRSGEKPQLALTDREHVQAKLSQLVDQQIDKWKTVAILTKTQVQAEQVAEMLADYPQAVQLLTADDRTRTAQILIMPIYLAKGLEFDAVIGFDVSANNYPDQLANGLLYTLASRAMHELILISVGTVTPLIERVAPTLTWLA</sequence>
<dbReference type="Pfam" id="PF13538">
    <property type="entry name" value="UvrD_C_2"/>
    <property type="match status" value="1"/>
</dbReference>
<dbReference type="AlphaFoldDB" id="A0A6C2C809"/>
<organism evidence="7 8">
    <name type="scientific">Weissella muntiaci</name>
    <dbReference type="NCBI Taxonomy" id="2508881"/>
    <lineage>
        <taxon>Bacteria</taxon>
        <taxon>Bacillati</taxon>
        <taxon>Bacillota</taxon>
        <taxon>Bacilli</taxon>
        <taxon>Lactobacillales</taxon>
        <taxon>Lactobacillaceae</taxon>
        <taxon>Weissella</taxon>
    </lineage>
</organism>
<dbReference type="GO" id="GO:0005829">
    <property type="term" value="C:cytosol"/>
    <property type="evidence" value="ECO:0007669"/>
    <property type="project" value="TreeGrafter"/>
</dbReference>
<dbReference type="Gene3D" id="3.40.50.300">
    <property type="entry name" value="P-loop containing nucleotide triphosphate hydrolases"/>
    <property type="match status" value="2"/>
</dbReference>
<evidence type="ECO:0000256" key="1">
    <source>
        <dbReference type="ARBA" id="ARBA00022741"/>
    </source>
</evidence>
<keyword evidence="3 5" id="KW-0347">Helicase</keyword>
<dbReference type="PANTHER" id="PTHR11070:SF17">
    <property type="entry name" value="DNA HELICASE IV"/>
    <property type="match status" value="1"/>
</dbReference>
<dbReference type="GO" id="GO:0005524">
    <property type="term" value="F:ATP binding"/>
    <property type="evidence" value="ECO:0007669"/>
    <property type="project" value="UniProtKB-UniRule"/>
</dbReference>
<evidence type="ECO:0000256" key="4">
    <source>
        <dbReference type="ARBA" id="ARBA00022840"/>
    </source>
</evidence>
<reference evidence="7 8" key="1">
    <citation type="submission" date="2019-01" db="EMBL/GenBank/DDBJ databases">
        <title>Weissella sp. nov., a novel lactic acid bacterium isolated from animal feces.</title>
        <authorList>
            <person name="Wang L.-T."/>
        </authorList>
    </citation>
    <scope>NUCLEOTIDE SEQUENCE [LARGE SCALE GENOMIC DNA]</scope>
    <source>
        <strain evidence="7 8">8H-2</strain>
    </source>
</reference>
<name>A0A6C2C809_9LACO</name>
<gene>
    <name evidence="7" type="ORF">ESZ50_05235</name>
</gene>
<dbReference type="InterPro" id="IPR014016">
    <property type="entry name" value="UvrD-like_ATP-bd"/>
</dbReference>
<dbReference type="OrthoDB" id="9787585at2"/>
<protein>
    <submittedName>
        <fullName evidence="7">ATP-dependent DNA helicase</fullName>
    </submittedName>
</protein>
<evidence type="ECO:0000256" key="3">
    <source>
        <dbReference type="ARBA" id="ARBA00022806"/>
    </source>
</evidence>
<dbReference type="EMBL" id="SDGZ01000014">
    <property type="protein sequence ID" value="TYC49553.1"/>
    <property type="molecule type" value="Genomic_DNA"/>
</dbReference>